<evidence type="ECO:0000256" key="1">
    <source>
        <dbReference type="SAM" id="SignalP"/>
    </source>
</evidence>
<evidence type="ECO:0000313" key="3">
    <source>
        <dbReference type="Proteomes" id="UP001601444"/>
    </source>
</evidence>
<feature type="chain" id="PRO_5046598463" evidence="1">
    <location>
        <begin position="30"/>
        <end position="100"/>
    </location>
</feature>
<comment type="caution">
    <text evidence="2">The sequence shown here is derived from an EMBL/GenBank/DDBJ whole genome shotgun (WGS) entry which is preliminary data.</text>
</comment>
<gene>
    <name evidence="2" type="ORF">ACFYTF_20560</name>
</gene>
<evidence type="ECO:0000313" key="2">
    <source>
        <dbReference type="EMBL" id="MFF0545230.1"/>
    </source>
</evidence>
<organism evidence="2 3">
    <name type="scientific">Nocardia thailandica</name>
    <dbReference type="NCBI Taxonomy" id="257275"/>
    <lineage>
        <taxon>Bacteria</taxon>
        <taxon>Bacillati</taxon>
        <taxon>Actinomycetota</taxon>
        <taxon>Actinomycetes</taxon>
        <taxon>Mycobacteriales</taxon>
        <taxon>Nocardiaceae</taxon>
        <taxon>Nocardia</taxon>
    </lineage>
</organism>
<dbReference type="RefSeq" id="WP_387701709.1">
    <property type="nucleotide sequence ID" value="NZ_JBIAMX010000013.1"/>
</dbReference>
<name>A0ABW6PS34_9NOCA</name>
<dbReference type="Proteomes" id="UP001601444">
    <property type="component" value="Unassembled WGS sequence"/>
</dbReference>
<sequence length="100" mass="9564">MSIPAPARAGIAALTLAIGLSAATGTAAADPAPADVFDRAQFLGTGSANASGSSSGSYDALRGAGIPGAEVVVWIDAILTYYVRGGGPCSPSAVVCGPIG</sequence>
<protein>
    <submittedName>
        <fullName evidence="2">Uncharacterized protein</fullName>
    </submittedName>
</protein>
<dbReference type="EMBL" id="JBIAMX010000013">
    <property type="protein sequence ID" value="MFF0545230.1"/>
    <property type="molecule type" value="Genomic_DNA"/>
</dbReference>
<proteinExistence type="predicted"/>
<reference evidence="2 3" key="1">
    <citation type="submission" date="2024-10" db="EMBL/GenBank/DDBJ databases">
        <title>The Natural Products Discovery Center: Release of the First 8490 Sequenced Strains for Exploring Actinobacteria Biosynthetic Diversity.</title>
        <authorList>
            <person name="Kalkreuter E."/>
            <person name="Kautsar S.A."/>
            <person name="Yang D."/>
            <person name="Bader C.D."/>
            <person name="Teijaro C.N."/>
            <person name="Fluegel L."/>
            <person name="Davis C.M."/>
            <person name="Simpson J.R."/>
            <person name="Lauterbach L."/>
            <person name="Steele A.D."/>
            <person name="Gui C."/>
            <person name="Meng S."/>
            <person name="Li G."/>
            <person name="Viehrig K."/>
            <person name="Ye F."/>
            <person name="Su P."/>
            <person name="Kiefer A.F."/>
            <person name="Nichols A."/>
            <person name="Cepeda A.J."/>
            <person name="Yan W."/>
            <person name="Fan B."/>
            <person name="Jiang Y."/>
            <person name="Adhikari A."/>
            <person name="Zheng C.-J."/>
            <person name="Schuster L."/>
            <person name="Cowan T.M."/>
            <person name="Smanski M.J."/>
            <person name="Chevrette M.G."/>
            <person name="De Carvalho L.P.S."/>
            <person name="Shen B."/>
        </authorList>
    </citation>
    <scope>NUCLEOTIDE SEQUENCE [LARGE SCALE GENOMIC DNA]</scope>
    <source>
        <strain evidence="2 3">NPDC004045</strain>
    </source>
</reference>
<keyword evidence="1" id="KW-0732">Signal</keyword>
<feature type="signal peptide" evidence="1">
    <location>
        <begin position="1"/>
        <end position="29"/>
    </location>
</feature>
<accession>A0ABW6PS34</accession>
<keyword evidence="3" id="KW-1185">Reference proteome</keyword>